<dbReference type="KEGG" id="vg:5176317"/>
<evidence type="ECO:0000256" key="1">
    <source>
        <dbReference type="SAM" id="MobiDB-lite"/>
    </source>
</evidence>
<feature type="compositionally biased region" description="Polar residues" evidence="1">
    <location>
        <begin position="1"/>
        <end position="17"/>
    </location>
</feature>
<protein>
    <submittedName>
        <fullName evidence="2">ORF165</fullName>
    </submittedName>
</protein>
<dbReference type="GeneID" id="5176317"/>
<dbReference type="OrthoDB" id="14218at10239"/>
<proteinExistence type="predicted"/>
<evidence type="ECO:0000313" key="3">
    <source>
        <dbReference type="Proteomes" id="UP000201737"/>
    </source>
</evidence>
<reference evidence="2 3" key="1">
    <citation type="journal article" date="2007" name="Virus Genes">
        <title>Genome sequence of Leucania seperata nucleopolyhedrovirus.</title>
        <authorList>
            <person name="Xiao H."/>
            <person name="Qi Y."/>
        </authorList>
    </citation>
    <scope>NUCLEOTIDE SEQUENCE [LARGE SCALE GENOMIC DNA]</scope>
    <source>
        <strain evidence="2 3">AH1</strain>
    </source>
</reference>
<accession>Q0IKV4</accession>
<keyword evidence="3" id="KW-1185">Reference proteome</keyword>
<dbReference type="EMBL" id="AY394490">
    <property type="protein sequence ID" value="AAR28929.1"/>
    <property type="molecule type" value="Genomic_DNA"/>
</dbReference>
<organismHost>
    <name type="scientific">Lepidoptera</name>
    <name type="common">moths &amp; butterflies</name>
    <dbReference type="NCBI Taxonomy" id="7088"/>
</organismHost>
<reference evidence="2 3" key="2">
    <citation type="journal article" date="2007" name="Virus Res.">
        <title>P13 of Leucania separata multiple nuclear polyhedrosis virus affected the polyhedra and budded virions yields of AcMNPV.</title>
        <authorList>
            <person name="Du E.Q."/>
            <person name="Yan F."/>
            <person name="Jin W.X."/>
            <person name="Lu N."/>
            <person name="Xiao H.Z."/>
            <person name="Lu S.Y."/>
            <person name="Qi Y.P."/>
        </authorList>
    </citation>
    <scope>NUCLEOTIDE SEQUENCE [LARGE SCALE GENOMIC DNA]</scope>
    <source>
        <strain evidence="2 3">AH1</strain>
    </source>
</reference>
<feature type="region of interest" description="Disordered" evidence="1">
    <location>
        <begin position="1"/>
        <end position="23"/>
    </location>
</feature>
<sequence length="392" mass="46912">MSSVFTSHSSANMSDYNANPRRPVNVDKNILNVYFKHKKNIRNIDDDEDDNNDYYHTVYSNTSVSNISQTDVSDSYKSWWHDERRRTEKLQRRAERDEFNLPPRLPEHVTRYVPQMSLFEMNRLAKKHESRHSYICDLKSYCVSRRFCACTGDRFLPRQHLYRTLSYLRWHLNNKRFVGFVFSLMYVLMMKNMKRYPPMHKKYVCQKCTMLKWWVSGFNDSAGELIMYVYRTFIAPSKFCCNSKSYIDCIENLLIEKLPLMFAEYLLNSVPPRDKTKVHLAYLNLLYYRGKVLCNSSTSLDENILIKLYFKCKETEYLRKLLPIFDAGLRSCPKWFVNILQTEHTVPKLSKCTLVWNNKKVRTLIKSRKFCTSIKHTRGDDNAFYREYFFNL</sequence>
<dbReference type="Proteomes" id="UP000201737">
    <property type="component" value="Segment"/>
</dbReference>
<name>Q0IKV4_NPVLS</name>
<organism evidence="2 3">
    <name type="scientific">Leucania separata nucleopolyhedrovirus</name>
    <name type="common">LsNPV</name>
    <dbReference type="NCBI Taxonomy" id="1307956"/>
    <lineage>
        <taxon>Viruses</taxon>
        <taxon>Viruses incertae sedis</taxon>
        <taxon>Naldaviricetes</taxon>
        <taxon>Lefavirales</taxon>
        <taxon>Baculoviridae</taxon>
        <taxon>Alphabaculovirus</taxon>
        <taxon>Alphabaculovirus leseparatae</taxon>
    </lineage>
</organism>
<evidence type="ECO:0000313" key="2">
    <source>
        <dbReference type="EMBL" id="AAR28929.1"/>
    </source>
</evidence>
<dbReference type="RefSeq" id="YP_758462.1">
    <property type="nucleotide sequence ID" value="NC_008348.1"/>
</dbReference>